<dbReference type="GO" id="GO:0050650">
    <property type="term" value="P:chondroitin sulfate proteoglycan biosynthetic process"/>
    <property type="evidence" value="ECO:0007669"/>
    <property type="project" value="TreeGrafter"/>
</dbReference>
<proteinExistence type="predicted"/>
<dbReference type="GO" id="GO:0046872">
    <property type="term" value="F:metal ion binding"/>
    <property type="evidence" value="ECO:0007669"/>
    <property type="project" value="UniProtKB-KW"/>
</dbReference>
<evidence type="ECO:0000256" key="11">
    <source>
        <dbReference type="ARBA" id="ARBA00023136"/>
    </source>
</evidence>
<evidence type="ECO:0000256" key="1">
    <source>
        <dbReference type="ARBA" id="ARBA00004323"/>
    </source>
</evidence>
<evidence type="ECO:0000256" key="10">
    <source>
        <dbReference type="ARBA" id="ARBA00023034"/>
    </source>
</evidence>
<reference evidence="15 16" key="1">
    <citation type="submission" date="2019-07" db="EMBL/GenBank/DDBJ databases">
        <authorList>
            <person name="Chang H.-W."/>
            <person name="Raman A."/>
            <person name="Venkatesh S."/>
            <person name="Gehrig J."/>
        </authorList>
    </citation>
    <scope>NUCLEOTIDE SEQUENCE [LARGE SCALE GENOMIC DNA]</scope>
    <source>
        <strain evidence="15">Bifidobacterium_pseudocatenulatum_LFYP_29</strain>
    </source>
</reference>
<dbReference type="InterPro" id="IPR003406">
    <property type="entry name" value="Glyco_trans_14"/>
</dbReference>
<evidence type="ECO:0000256" key="9">
    <source>
        <dbReference type="ARBA" id="ARBA00022989"/>
    </source>
</evidence>
<evidence type="ECO:0000256" key="13">
    <source>
        <dbReference type="ARBA" id="ARBA00023180"/>
    </source>
</evidence>
<evidence type="ECO:0000256" key="2">
    <source>
        <dbReference type="ARBA" id="ARBA00004648"/>
    </source>
</evidence>
<evidence type="ECO:0000256" key="3">
    <source>
        <dbReference type="ARBA" id="ARBA00022676"/>
    </source>
</evidence>
<evidence type="ECO:0000256" key="5">
    <source>
        <dbReference type="ARBA" id="ARBA00022692"/>
    </source>
</evidence>
<keyword evidence="8" id="KW-0735">Signal-anchor</keyword>
<keyword evidence="9" id="KW-1133">Transmembrane helix</keyword>
<dbReference type="GO" id="GO:0016020">
    <property type="term" value="C:membrane"/>
    <property type="evidence" value="ECO:0007669"/>
    <property type="project" value="InterPro"/>
</dbReference>
<keyword evidence="11" id="KW-0472">Membrane</keyword>
<dbReference type="PANTHER" id="PTHR46025:SF3">
    <property type="entry name" value="XYLOSYLTRANSFERASE OXT"/>
    <property type="match status" value="1"/>
</dbReference>
<evidence type="ECO:0000256" key="12">
    <source>
        <dbReference type="ARBA" id="ARBA00023157"/>
    </source>
</evidence>
<evidence type="ECO:0000256" key="8">
    <source>
        <dbReference type="ARBA" id="ARBA00022968"/>
    </source>
</evidence>
<keyword evidence="10" id="KW-0333">Golgi apparatus</keyword>
<dbReference type="PANTHER" id="PTHR46025">
    <property type="entry name" value="XYLOSYLTRANSFERASE OXT"/>
    <property type="match status" value="1"/>
</dbReference>
<evidence type="ECO:0000313" key="16">
    <source>
        <dbReference type="Proteomes" id="UP000331308"/>
    </source>
</evidence>
<dbReference type="Proteomes" id="UP000331308">
    <property type="component" value="Unassembled WGS sequence"/>
</dbReference>
<dbReference type="AlphaFoldDB" id="A0AAX3IZA7"/>
<comment type="caution">
    <text evidence="15">The sequence shown here is derived from an EMBL/GenBank/DDBJ whole genome shotgun (WGS) entry which is preliminary data.</text>
</comment>
<name>A0AAX3IZA7_BIFPS</name>
<evidence type="ECO:0000256" key="6">
    <source>
        <dbReference type="ARBA" id="ARBA00022723"/>
    </source>
</evidence>
<sequence>MRCLDYKNNDIFLHIDAKYKDFDGIKHQLSAQVRNAKLVVLRNRVDVRWGDFSQIECELRLLEAATSESTYSYYHLLSGADLPLASQQAIHNYFDEHQGTEFIHFDKHILDRSTYERVSKYAFFSGRHKNIIEKTLYRLILTLQIGVDRGRRYGIKYQKGANWFSITDELARYVVSQRKEVEHIFKRTRCGDEFMLQTIVANSYFKNRIYTPNYCDSYDSIRYCIDWQRGNPYTFRQKDYGALISSGMLFARKFDSDIDQKIIDMIVQFVTKQQEV</sequence>
<evidence type="ECO:0000256" key="4">
    <source>
        <dbReference type="ARBA" id="ARBA00022679"/>
    </source>
</evidence>
<keyword evidence="6" id="KW-0479">Metal-binding</keyword>
<keyword evidence="12" id="KW-1015">Disulfide bond</keyword>
<keyword evidence="4" id="KW-0808">Transferase</keyword>
<keyword evidence="7" id="KW-0256">Endoplasmic reticulum</keyword>
<gene>
    <name evidence="15" type="ORF">BPLFYP29_00241</name>
</gene>
<evidence type="ECO:0000256" key="7">
    <source>
        <dbReference type="ARBA" id="ARBA00022824"/>
    </source>
</evidence>
<comment type="subcellular location">
    <subcellularLocation>
        <location evidence="2">Endoplasmic reticulum membrane</location>
        <topology evidence="2">Single-pass type II membrane protein</topology>
    </subcellularLocation>
    <subcellularLocation>
        <location evidence="1">Golgi apparatus membrane</location>
        <topology evidence="1">Single-pass type II membrane protein</topology>
    </subcellularLocation>
</comment>
<protein>
    <recommendedName>
        <fullName evidence="14">Peptide O-xylosyltransferase</fullName>
    </recommendedName>
</protein>
<keyword evidence="13" id="KW-0325">Glycoprotein</keyword>
<organism evidence="15 16">
    <name type="scientific">Bifidobacterium pseudocatenulatum</name>
    <dbReference type="NCBI Taxonomy" id="28026"/>
    <lineage>
        <taxon>Bacteria</taxon>
        <taxon>Bacillati</taxon>
        <taxon>Actinomycetota</taxon>
        <taxon>Actinomycetes</taxon>
        <taxon>Bifidobacteriales</taxon>
        <taxon>Bifidobacteriaceae</taxon>
        <taxon>Bifidobacterium</taxon>
    </lineage>
</organism>
<keyword evidence="5" id="KW-0812">Transmembrane</keyword>
<evidence type="ECO:0000256" key="14">
    <source>
        <dbReference type="ARBA" id="ARBA00042865"/>
    </source>
</evidence>
<accession>A0AAX3IZA7</accession>
<dbReference type="InterPro" id="IPR043538">
    <property type="entry name" value="XYLT"/>
</dbReference>
<dbReference type="GO" id="GO:0030158">
    <property type="term" value="F:protein xylosyltransferase activity"/>
    <property type="evidence" value="ECO:0007669"/>
    <property type="project" value="InterPro"/>
</dbReference>
<dbReference type="EMBL" id="CABHOD010000015">
    <property type="protein sequence ID" value="VUX65744.1"/>
    <property type="molecule type" value="Genomic_DNA"/>
</dbReference>
<dbReference type="GO" id="GO:0015012">
    <property type="term" value="P:heparan sulfate proteoglycan biosynthetic process"/>
    <property type="evidence" value="ECO:0007669"/>
    <property type="project" value="TreeGrafter"/>
</dbReference>
<keyword evidence="3" id="KW-0328">Glycosyltransferase</keyword>
<dbReference type="Pfam" id="PF02485">
    <property type="entry name" value="Branch"/>
    <property type="match status" value="1"/>
</dbReference>
<evidence type="ECO:0000313" key="15">
    <source>
        <dbReference type="EMBL" id="VUX65744.1"/>
    </source>
</evidence>